<sequence length="70" mass="7090">MSFSTSLMSHTDAPIVYLAGAAACLLVGLAFLKRTLAPFGPLLRAMAAATVVTVTTFAALAMVAMAALTS</sequence>
<feature type="transmembrane region" description="Helical" evidence="1">
    <location>
        <begin position="15"/>
        <end position="33"/>
    </location>
</feature>
<proteinExistence type="predicted"/>
<evidence type="ECO:0000313" key="2">
    <source>
        <dbReference type="EMBL" id="MFC4068387.1"/>
    </source>
</evidence>
<dbReference type="RefSeq" id="WP_378069287.1">
    <property type="nucleotide sequence ID" value="NZ_JBHSBL010000019.1"/>
</dbReference>
<keyword evidence="1" id="KW-0472">Membrane</keyword>
<evidence type="ECO:0000313" key="3">
    <source>
        <dbReference type="Proteomes" id="UP001595867"/>
    </source>
</evidence>
<evidence type="ECO:0000256" key="1">
    <source>
        <dbReference type="SAM" id="Phobius"/>
    </source>
</evidence>
<name>A0ABV8IVW6_9ACTN</name>
<dbReference type="EMBL" id="JBHSBL010000019">
    <property type="protein sequence ID" value="MFC4068387.1"/>
    <property type="molecule type" value="Genomic_DNA"/>
</dbReference>
<protein>
    <submittedName>
        <fullName evidence="2">Uncharacterized protein</fullName>
    </submittedName>
</protein>
<comment type="caution">
    <text evidence="2">The sequence shown here is derived from an EMBL/GenBank/DDBJ whole genome shotgun (WGS) entry which is preliminary data.</text>
</comment>
<keyword evidence="1" id="KW-1133">Transmembrane helix</keyword>
<keyword evidence="3" id="KW-1185">Reference proteome</keyword>
<reference evidence="3" key="1">
    <citation type="journal article" date="2019" name="Int. J. Syst. Evol. Microbiol.">
        <title>The Global Catalogue of Microorganisms (GCM) 10K type strain sequencing project: providing services to taxonomists for standard genome sequencing and annotation.</title>
        <authorList>
            <consortium name="The Broad Institute Genomics Platform"/>
            <consortium name="The Broad Institute Genome Sequencing Center for Infectious Disease"/>
            <person name="Wu L."/>
            <person name="Ma J."/>
        </authorList>
    </citation>
    <scope>NUCLEOTIDE SEQUENCE [LARGE SCALE GENOMIC DNA]</scope>
    <source>
        <strain evidence="3">TBRC 5832</strain>
    </source>
</reference>
<gene>
    <name evidence="2" type="ORF">ACFO0C_25955</name>
</gene>
<organism evidence="2 3">
    <name type="scientific">Actinoplanes subglobosus</name>
    <dbReference type="NCBI Taxonomy" id="1547892"/>
    <lineage>
        <taxon>Bacteria</taxon>
        <taxon>Bacillati</taxon>
        <taxon>Actinomycetota</taxon>
        <taxon>Actinomycetes</taxon>
        <taxon>Micromonosporales</taxon>
        <taxon>Micromonosporaceae</taxon>
        <taxon>Actinoplanes</taxon>
    </lineage>
</organism>
<keyword evidence="1" id="KW-0812">Transmembrane</keyword>
<accession>A0ABV8IVW6</accession>
<feature type="transmembrane region" description="Helical" evidence="1">
    <location>
        <begin position="45"/>
        <end position="68"/>
    </location>
</feature>
<dbReference type="Proteomes" id="UP001595867">
    <property type="component" value="Unassembled WGS sequence"/>
</dbReference>